<name>A0A2U2X4D9_9FLAO</name>
<evidence type="ECO:0000313" key="2">
    <source>
        <dbReference type="Proteomes" id="UP000245375"/>
    </source>
</evidence>
<dbReference type="AlphaFoldDB" id="A0A2U2X4D9"/>
<comment type="caution">
    <text evidence="1">The sequence shown here is derived from an EMBL/GenBank/DDBJ whole genome shotgun (WGS) entry which is preliminary data.</text>
</comment>
<gene>
    <name evidence="1" type="ORF">DIS18_10260</name>
</gene>
<proteinExistence type="predicted"/>
<reference evidence="2" key="3">
    <citation type="submission" date="2018-05" db="EMBL/GenBank/DDBJ databases">
        <authorList>
            <person name="Lu D."/>
        </authorList>
    </citation>
    <scope>NUCLEOTIDE SEQUENCE [LARGE SCALE GENOMIC DNA]</scope>
    <source>
        <strain evidence="2">ZY111</strain>
    </source>
</reference>
<dbReference type="OrthoDB" id="1189996at2"/>
<accession>A0A2U2X4D9</accession>
<keyword evidence="2" id="KW-1185">Reference proteome</keyword>
<organism evidence="1 2">
    <name type="scientific">Algibacter marinivivus</name>
    <dbReference type="NCBI Taxonomy" id="2100723"/>
    <lineage>
        <taxon>Bacteria</taxon>
        <taxon>Pseudomonadati</taxon>
        <taxon>Bacteroidota</taxon>
        <taxon>Flavobacteriia</taxon>
        <taxon>Flavobacteriales</taxon>
        <taxon>Flavobacteriaceae</taxon>
        <taxon>Algibacter</taxon>
    </lineage>
</organism>
<sequence length="85" mass="10005">MMSILGKIKQLPVGYSEVSYKNKKYGVTRTDFNNGKSFKVYAEELKGKDFVSLNYYITSKNELLKPCEMRKEKVLDFFKNYKIID</sequence>
<reference evidence="1 2" key="1">
    <citation type="submission" date="2018-05" db="EMBL/GenBank/DDBJ databases">
        <title>Algibacter marinivivus sp. nov., isolated from sample around a algae.</title>
        <authorList>
            <person name="Zhong X."/>
        </authorList>
    </citation>
    <scope>NUCLEOTIDE SEQUENCE [LARGE SCALE GENOMIC DNA]</scope>
    <source>
        <strain evidence="1 2">ZY111</strain>
    </source>
</reference>
<protein>
    <submittedName>
        <fullName evidence="1">Peptide methionine sulfoxide reductase</fullName>
    </submittedName>
</protein>
<dbReference type="Proteomes" id="UP000245375">
    <property type="component" value="Unassembled WGS sequence"/>
</dbReference>
<dbReference type="EMBL" id="QFRI01000002">
    <property type="protein sequence ID" value="PWH82614.1"/>
    <property type="molecule type" value="Genomic_DNA"/>
</dbReference>
<evidence type="ECO:0000313" key="1">
    <source>
        <dbReference type="EMBL" id="PWH82614.1"/>
    </source>
</evidence>
<reference evidence="2" key="2">
    <citation type="submission" date="2018-05" db="EMBL/GenBank/DDBJ databases">
        <title>Algibacter marinivivus sp. nov., isolated from sample around a algae.</title>
        <authorList>
            <person name="Lu D."/>
        </authorList>
    </citation>
    <scope>NUCLEOTIDE SEQUENCE [LARGE SCALE GENOMIC DNA]</scope>
    <source>
        <strain evidence="2">ZY111</strain>
    </source>
</reference>
<dbReference type="RefSeq" id="WP_109352969.1">
    <property type="nucleotide sequence ID" value="NZ_QFRI01000002.1"/>
</dbReference>